<dbReference type="InterPro" id="IPR015211">
    <property type="entry name" value="Peptidase_M1_C"/>
</dbReference>
<keyword evidence="6" id="KW-0862">Zinc</keyword>
<dbReference type="GO" id="GO:0008237">
    <property type="term" value="F:metallopeptidase activity"/>
    <property type="evidence" value="ECO:0007669"/>
    <property type="project" value="UniProtKB-KW"/>
</dbReference>
<evidence type="ECO:0000256" key="5">
    <source>
        <dbReference type="ARBA" id="ARBA00022801"/>
    </source>
</evidence>
<keyword evidence="7" id="KW-0482">Metalloprotease</keyword>
<evidence type="ECO:0000313" key="9">
    <source>
        <dbReference type="EMBL" id="KAA1086418.1"/>
    </source>
</evidence>
<evidence type="ECO:0000256" key="1">
    <source>
        <dbReference type="ARBA" id="ARBA00001947"/>
    </source>
</evidence>
<comment type="caution">
    <text evidence="9">The sequence shown here is derived from an EMBL/GenBank/DDBJ whole genome shotgun (WGS) entry which is preliminary data.</text>
</comment>
<evidence type="ECO:0000256" key="2">
    <source>
        <dbReference type="ARBA" id="ARBA00010136"/>
    </source>
</evidence>
<dbReference type="Gene3D" id="1.25.40.320">
    <property type="entry name" value="Peptidase M1, leukotriene A4 hydrolase/aminopeptidase C-terminal domain"/>
    <property type="match status" value="1"/>
</dbReference>
<dbReference type="AlphaFoldDB" id="A0A5B0NEQ7"/>
<organism evidence="9 10">
    <name type="scientific">Puccinia graminis f. sp. tritici</name>
    <dbReference type="NCBI Taxonomy" id="56615"/>
    <lineage>
        <taxon>Eukaryota</taxon>
        <taxon>Fungi</taxon>
        <taxon>Dikarya</taxon>
        <taxon>Basidiomycota</taxon>
        <taxon>Pucciniomycotina</taxon>
        <taxon>Pucciniomycetes</taxon>
        <taxon>Pucciniales</taxon>
        <taxon>Pucciniaceae</taxon>
        <taxon>Puccinia</taxon>
    </lineage>
</organism>
<evidence type="ECO:0000313" key="10">
    <source>
        <dbReference type="Proteomes" id="UP000325313"/>
    </source>
</evidence>
<dbReference type="GO" id="GO:0004301">
    <property type="term" value="F:epoxide hydrolase activity"/>
    <property type="evidence" value="ECO:0007669"/>
    <property type="project" value="TreeGrafter"/>
</dbReference>
<dbReference type="PANTHER" id="PTHR45726:SF3">
    <property type="entry name" value="LEUKOTRIENE A-4 HYDROLASE"/>
    <property type="match status" value="1"/>
</dbReference>
<accession>A0A5B0NEQ7</accession>
<dbReference type="SUPFAM" id="SSF48371">
    <property type="entry name" value="ARM repeat"/>
    <property type="match status" value="1"/>
</dbReference>
<dbReference type="SMART" id="SM01263">
    <property type="entry name" value="Leuk-A4-hydro_C"/>
    <property type="match status" value="1"/>
</dbReference>
<comment type="cofactor">
    <cofactor evidence="1">
        <name>Zn(2+)</name>
        <dbReference type="ChEBI" id="CHEBI:29105"/>
    </cofactor>
</comment>
<evidence type="ECO:0000256" key="6">
    <source>
        <dbReference type="ARBA" id="ARBA00022833"/>
    </source>
</evidence>
<dbReference type="Pfam" id="PF09127">
    <property type="entry name" value="Leuk-A4-hydro_C"/>
    <property type="match status" value="1"/>
</dbReference>
<sequence length="133" mass="15814">MVETMNKNYRFNKTNNQEIRLRWYSVSLKSGCYCQDAATWVSNKGRMKFARPVYRALFKVEPELARKTFEDNSDFYHPICRALLSDFILFLPSYRRVRLLETDTRNTTCLLLCFDVRRYAPVHIRLSKDLGLS</sequence>
<keyword evidence="5" id="KW-0378">Hydrolase</keyword>
<proteinExistence type="inferred from homology"/>
<protein>
    <recommendedName>
        <fullName evidence="8">Peptidase M1 leukotriene A4 hydrolase/aminopeptidase C-terminal domain-containing protein</fullName>
    </recommendedName>
</protein>
<dbReference type="GO" id="GO:0005829">
    <property type="term" value="C:cytosol"/>
    <property type="evidence" value="ECO:0007669"/>
    <property type="project" value="TreeGrafter"/>
</dbReference>
<keyword evidence="4" id="KW-0479">Metal-binding</keyword>
<reference evidence="9 10" key="1">
    <citation type="submission" date="2019-05" db="EMBL/GenBank/DDBJ databases">
        <title>Emergence of the Ug99 lineage of the wheat stem rust pathogen through somatic hybridization.</title>
        <authorList>
            <person name="Li F."/>
            <person name="Upadhyaya N.M."/>
            <person name="Sperschneider J."/>
            <person name="Matny O."/>
            <person name="Nguyen-Phuc H."/>
            <person name="Mago R."/>
            <person name="Raley C."/>
            <person name="Miller M.E."/>
            <person name="Silverstein K.A.T."/>
            <person name="Henningsen E."/>
            <person name="Hirsch C.D."/>
            <person name="Visser B."/>
            <person name="Pretorius Z.A."/>
            <person name="Steffenson B.J."/>
            <person name="Schwessinger B."/>
            <person name="Dodds P.N."/>
            <person name="Figueroa M."/>
        </authorList>
    </citation>
    <scope>NUCLEOTIDE SEQUENCE [LARGE SCALE GENOMIC DNA]</scope>
    <source>
        <strain evidence="9 10">Ug99</strain>
    </source>
</reference>
<keyword evidence="3" id="KW-0645">Protease</keyword>
<dbReference type="PANTHER" id="PTHR45726">
    <property type="entry name" value="LEUKOTRIENE A-4 HYDROLASE"/>
    <property type="match status" value="1"/>
</dbReference>
<evidence type="ECO:0000256" key="7">
    <source>
        <dbReference type="ARBA" id="ARBA00023049"/>
    </source>
</evidence>
<evidence type="ECO:0000256" key="4">
    <source>
        <dbReference type="ARBA" id="ARBA00022723"/>
    </source>
</evidence>
<dbReference type="InterPro" id="IPR038502">
    <property type="entry name" value="M1_LTA-4_hydro/amino_C_sf"/>
</dbReference>
<evidence type="ECO:0000256" key="3">
    <source>
        <dbReference type="ARBA" id="ARBA00022670"/>
    </source>
</evidence>
<dbReference type="InterPro" id="IPR016024">
    <property type="entry name" value="ARM-type_fold"/>
</dbReference>
<dbReference type="InterPro" id="IPR034015">
    <property type="entry name" value="M1_LTA4H"/>
</dbReference>
<gene>
    <name evidence="9" type="ORF">PGTUg99_004839</name>
</gene>
<dbReference type="GO" id="GO:0008270">
    <property type="term" value="F:zinc ion binding"/>
    <property type="evidence" value="ECO:0007669"/>
    <property type="project" value="InterPro"/>
</dbReference>
<dbReference type="GO" id="GO:0004177">
    <property type="term" value="F:aminopeptidase activity"/>
    <property type="evidence" value="ECO:0007669"/>
    <property type="project" value="TreeGrafter"/>
</dbReference>
<feature type="domain" description="Peptidase M1 leukotriene A4 hydrolase/aminopeptidase C-terminal" evidence="8">
    <location>
        <begin position="1"/>
        <end position="88"/>
    </location>
</feature>
<evidence type="ECO:0000259" key="8">
    <source>
        <dbReference type="SMART" id="SM01263"/>
    </source>
</evidence>
<comment type="similarity">
    <text evidence="2">Belongs to the peptidase M1 family.</text>
</comment>
<dbReference type="GO" id="GO:0006508">
    <property type="term" value="P:proteolysis"/>
    <property type="evidence" value="ECO:0007669"/>
    <property type="project" value="UniProtKB-KW"/>
</dbReference>
<name>A0A5B0NEQ7_PUCGR</name>
<dbReference type="EMBL" id="VDEP01000410">
    <property type="protein sequence ID" value="KAA1086418.1"/>
    <property type="molecule type" value="Genomic_DNA"/>
</dbReference>
<dbReference type="Proteomes" id="UP000325313">
    <property type="component" value="Unassembled WGS sequence"/>
</dbReference>